<evidence type="ECO:0000313" key="1">
    <source>
        <dbReference type="EMBL" id="KAF2825536.1"/>
    </source>
</evidence>
<reference evidence="1" key="1">
    <citation type="journal article" date="2020" name="Stud. Mycol.">
        <title>101 Dothideomycetes genomes: a test case for predicting lifestyles and emergence of pathogens.</title>
        <authorList>
            <person name="Haridas S."/>
            <person name="Albert R."/>
            <person name="Binder M."/>
            <person name="Bloem J."/>
            <person name="Labutti K."/>
            <person name="Salamov A."/>
            <person name="Andreopoulos B."/>
            <person name="Baker S."/>
            <person name="Barry K."/>
            <person name="Bills G."/>
            <person name="Bluhm B."/>
            <person name="Cannon C."/>
            <person name="Castanera R."/>
            <person name="Culley D."/>
            <person name="Daum C."/>
            <person name="Ezra D."/>
            <person name="Gonzalez J."/>
            <person name="Henrissat B."/>
            <person name="Kuo A."/>
            <person name="Liang C."/>
            <person name="Lipzen A."/>
            <person name="Lutzoni F."/>
            <person name="Magnuson J."/>
            <person name="Mondo S."/>
            <person name="Nolan M."/>
            <person name="Ohm R."/>
            <person name="Pangilinan J."/>
            <person name="Park H.-J."/>
            <person name="Ramirez L."/>
            <person name="Alfaro M."/>
            <person name="Sun H."/>
            <person name="Tritt A."/>
            <person name="Yoshinaga Y."/>
            <person name="Zwiers L.-H."/>
            <person name="Turgeon B."/>
            <person name="Goodwin S."/>
            <person name="Spatafora J."/>
            <person name="Crous P."/>
            <person name="Grigoriev I."/>
        </authorList>
    </citation>
    <scope>NUCLEOTIDE SEQUENCE</scope>
    <source>
        <strain evidence="1">CBS 113818</strain>
    </source>
</reference>
<dbReference type="OrthoDB" id="4772757at2759"/>
<organism evidence="1 2">
    <name type="scientific">Ophiobolus disseminans</name>
    <dbReference type="NCBI Taxonomy" id="1469910"/>
    <lineage>
        <taxon>Eukaryota</taxon>
        <taxon>Fungi</taxon>
        <taxon>Dikarya</taxon>
        <taxon>Ascomycota</taxon>
        <taxon>Pezizomycotina</taxon>
        <taxon>Dothideomycetes</taxon>
        <taxon>Pleosporomycetidae</taxon>
        <taxon>Pleosporales</taxon>
        <taxon>Pleosporineae</taxon>
        <taxon>Phaeosphaeriaceae</taxon>
        <taxon>Ophiobolus</taxon>
    </lineage>
</organism>
<dbReference type="Proteomes" id="UP000799424">
    <property type="component" value="Unassembled WGS sequence"/>
</dbReference>
<feature type="non-terminal residue" evidence="1">
    <location>
        <position position="1"/>
    </location>
</feature>
<proteinExistence type="predicted"/>
<protein>
    <submittedName>
        <fullName evidence="1">Uncharacterized protein</fullName>
    </submittedName>
</protein>
<name>A0A6A6ZXG4_9PLEO</name>
<sequence length="113" mass="12840">FLLARLHIDALVYCLTPREIQHALHTLSIEINATHDNAMARIEKLSVNRQKPVKKLLMWASYARRQITVRELKHATAISRGAHDIHPDTIISAKMLTSRSAGLAIIDKNEYMC</sequence>
<dbReference type="EMBL" id="MU006228">
    <property type="protein sequence ID" value="KAF2825536.1"/>
    <property type="molecule type" value="Genomic_DNA"/>
</dbReference>
<evidence type="ECO:0000313" key="2">
    <source>
        <dbReference type="Proteomes" id="UP000799424"/>
    </source>
</evidence>
<gene>
    <name evidence="1" type="ORF">CC86DRAFT_295144</name>
</gene>
<dbReference type="AlphaFoldDB" id="A0A6A6ZXG4"/>
<accession>A0A6A6ZXG4</accession>
<keyword evidence="2" id="KW-1185">Reference proteome</keyword>